<name>A0ABW5J490_9BACT</name>
<sequence length="255" mass="29115">MKKYITLFFVILIHAGSSAQNLNYILRSRAQLPTVERIDGKKVTTVEGKKITGSSNRNESPRLFTFLGSPFFIDNFQMGTFSIDSNTRSIRAPLLVNLTTDELMVKLSEKTTILQKVNFTIRGHNFITHNGRFYEQLYNGRVKLLKRYIRDVIPLSADNRNIASGFEGSQFYDGEIIDKASYYLVFRSNSMKEIKLTKKSIINILKKENKSLLARSDFKSLKENDSLIKAIETITILDEKSLIKALINAENTIMP</sequence>
<dbReference type="RefSeq" id="WP_340235387.1">
    <property type="nucleotide sequence ID" value="NZ_JBBEWC010000004.1"/>
</dbReference>
<organism evidence="1 2">
    <name type="scientific">Emticicia soli</name>
    <dbReference type="NCBI Taxonomy" id="2027878"/>
    <lineage>
        <taxon>Bacteria</taxon>
        <taxon>Pseudomonadati</taxon>
        <taxon>Bacteroidota</taxon>
        <taxon>Cytophagia</taxon>
        <taxon>Cytophagales</taxon>
        <taxon>Leadbetterellaceae</taxon>
        <taxon>Emticicia</taxon>
    </lineage>
</organism>
<accession>A0ABW5J490</accession>
<protein>
    <recommendedName>
        <fullName evidence="3">DUF4369 domain-containing protein</fullName>
    </recommendedName>
</protein>
<reference evidence="2" key="1">
    <citation type="journal article" date="2019" name="Int. J. Syst. Evol. Microbiol.">
        <title>The Global Catalogue of Microorganisms (GCM) 10K type strain sequencing project: providing services to taxonomists for standard genome sequencing and annotation.</title>
        <authorList>
            <consortium name="The Broad Institute Genomics Platform"/>
            <consortium name="The Broad Institute Genome Sequencing Center for Infectious Disease"/>
            <person name="Wu L."/>
            <person name="Ma J."/>
        </authorList>
    </citation>
    <scope>NUCLEOTIDE SEQUENCE [LARGE SCALE GENOMIC DNA]</scope>
    <source>
        <strain evidence="2">KCTC 52344</strain>
    </source>
</reference>
<gene>
    <name evidence="1" type="ORF">ACFSR2_03720</name>
</gene>
<dbReference type="Proteomes" id="UP001597510">
    <property type="component" value="Unassembled WGS sequence"/>
</dbReference>
<proteinExistence type="predicted"/>
<evidence type="ECO:0008006" key="3">
    <source>
        <dbReference type="Google" id="ProtNLM"/>
    </source>
</evidence>
<dbReference type="EMBL" id="JBHULC010000004">
    <property type="protein sequence ID" value="MFD2519978.1"/>
    <property type="molecule type" value="Genomic_DNA"/>
</dbReference>
<keyword evidence="2" id="KW-1185">Reference proteome</keyword>
<evidence type="ECO:0000313" key="2">
    <source>
        <dbReference type="Proteomes" id="UP001597510"/>
    </source>
</evidence>
<comment type="caution">
    <text evidence="1">The sequence shown here is derived from an EMBL/GenBank/DDBJ whole genome shotgun (WGS) entry which is preliminary data.</text>
</comment>
<evidence type="ECO:0000313" key="1">
    <source>
        <dbReference type="EMBL" id="MFD2519978.1"/>
    </source>
</evidence>